<dbReference type="InterPro" id="IPR011051">
    <property type="entry name" value="RmlC_Cupin_sf"/>
</dbReference>
<sequence length="167" mass="18263">MSLLEQQNTDKPPIVRKVLHVPAGQGPSVWLNGDVYSVKVGHEESAGSLAVLEASVPPGGGPPLHDHRHEDEAFYLIEGELEIYADGETYQVRAGDFVFVPRGTVHGFRNTGLHPAKQLLLFTPGGFERFFLEAGKEAVRGEDIPVFDPADNPRAKEIAEQYGSYQA</sequence>
<dbReference type="InterPro" id="IPR013096">
    <property type="entry name" value="Cupin_2"/>
</dbReference>
<dbReference type="CDD" id="cd02215">
    <property type="entry name" value="cupin_QDO_N_C"/>
    <property type="match status" value="1"/>
</dbReference>
<dbReference type="PANTHER" id="PTHR36440">
    <property type="entry name" value="PUTATIVE (AFU_ORTHOLOGUE AFUA_8G07350)-RELATED"/>
    <property type="match status" value="1"/>
</dbReference>
<keyword evidence="3" id="KW-1185">Reference proteome</keyword>
<dbReference type="InterPro" id="IPR053146">
    <property type="entry name" value="QDO-like"/>
</dbReference>
<dbReference type="PANTHER" id="PTHR36440:SF1">
    <property type="entry name" value="PUTATIVE (AFU_ORTHOLOGUE AFUA_8G07350)-RELATED"/>
    <property type="match status" value="1"/>
</dbReference>
<evidence type="ECO:0000259" key="1">
    <source>
        <dbReference type="Pfam" id="PF07883"/>
    </source>
</evidence>
<name>A0ABT2B353_9ACTN</name>
<dbReference type="Gene3D" id="2.60.120.10">
    <property type="entry name" value="Jelly Rolls"/>
    <property type="match status" value="1"/>
</dbReference>
<dbReference type="Pfam" id="PF07883">
    <property type="entry name" value="Cupin_2"/>
    <property type="match status" value="1"/>
</dbReference>
<dbReference type="EMBL" id="JANUGP010000011">
    <property type="protein sequence ID" value="MCS0602952.1"/>
    <property type="molecule type" value="Genomic_DNA"/>
</dbReference>
<comment type="caution">
    <text evidence="2">The sequence shown here is derived from an EMBL/GenBank/DDBJ whole genome shotgun (WGS) entry which is preliminary data.</text>
</comment>
<accession>A0ABT2B353</accession>
<feature type="domain" description="Cupin type-2" evidence="1">
    <location>
        <begin position="55"/>
        <end position="119"/>
    </location>
</feature>
<organism evidence="2 3">
    <name type="scientific">Streptomyces pyxinicus</name>
    <dbReference type="NCBI Taxonomy" id="2970331"/>
    <lineage>
        <taxon>Bacteria</taxon>
        <taxon>Bacillati</taxon>
        <taxon>Actinomycetota</taxon>
        <taxon>Actinomycetes</taxon>
        <taxon>Kitasatosporales</taxon>
        <taxon>Streptomycetaceae</taxon>
        <taxon>Streptomyces</taxon>
    </lineage>
</organism>
<evidence type="ECO:0000313" key="2">
    <source>
        <dbReference type="EMBL" id="MCS0602952.1"/>
    </source>
</evidence>
<evidence type="ECO:0000313" key="3">
    <source>
        <dbReference type="Proteomes" id="UP001205612"/>
    </source>
</evidence>
<dbReference type="InterPro" id="IPR014710">
    <property type="entry name" value="RmlC-like_jellyroll"/>
</dbReference>
<dbReference type="SUPFAM" id="SSF51182">
    <property type="entry name" value="RmlC-like cupins"/>
    <property type="match status" value="1"/>
</dbReference>
<dbReference type="RefSeq" id="WP_258779452.1">
    <property type="nucleotide sequence ID" value="NZ_JANUGP010000011.1"/>
</dbReference>
<reference evidence="2 3" key="1">
    <citation type="submission" date="2022-08" db="EMBL/GenBank/DDBJ databases">
        <authorList>
            <person name="Somphong A."/>
            <person name="Phongsopitanun W."/>
        </authorList>
    </citation>
    <scope>NUCLEOTIDE SEQUENCE [LARGE SCALE GENOMIC DNA]</scope>
    <source>
        <strain evidence="2 3">LP11</strain>
    </source>
</reference>
<protein>
    <submittedName>
        <fullName evidence="2">Quercetin 2,3-dioxygenase</fullName>
    </submittedName>
</protein>
<proteinExistence type="predicted"/>
<gene>
    <name evidence="2" type="ORF">NX794_17290</name>
</gene>
<dbReference type="Proteomes" id="UP001205612">
    <property type="component" value="Unassembled WGS sequence"/>
</dbReference>